<organism evidence="4 5">
    <name type="scientific">Actinoallomurus iriomotensis</name>
    <dbReference type="NCBI Taxonomy" id="478107"/>
    <lineage>
        <taxon>Bacteria</taxon>
        <taxon>Bacillati</taxon>
        <taxon>Actinomycetota</taxon>
        <taxon>Actinomycetes</taxon>
        <taxon>Streptosporangiales</taxon>
        <taxon>Thermomonosporaceae</taxon>
        <taxon>Actinoallomurus</taxon>
    </lineage>
</organism>
<dbReference type="SUPFAM" id="SSF46955">
    <property type="entry name" value="Putative DNA-binding domain"/>
    <property type="match status" value="1"/>
</dbReference>
<dbReference type="SMART" id="SM00422">
    <property type="entry name" value="HTH_MERR"/>
    <property type="match status" value="1"/>
</dbReference>
<dbReference type="GO" id="GO:0003677">
    <property type="term" value="F:DNA binding"/>
    <property type="evidence" value="ECO:0007669"/>
    <property type="project" value="UniProtKB-KW"/>
</dbReference>
<dbReference type="InterPro" id="IPR047057">
    <property type="entry name" value="MerR_fam"/>
</dbReference>
<dbReference type="Gene3D" id="1.10.1660.10">
    <property type="match status" value="1"/>
</dbReference>
<reference evidence="4" key="1">
    <citation type="submission" date="2023-03" db="EMBL/GenBank/DDBJ databases">
        <title>Actinoallomurus iriomotensis NBRC 103681.</title>
        <authorList>
            <person name="Ichikawa N."/>
            <person name="Sato H."/>
            <person name="Tonouchi N."/>
        </authorList>
    </citation>
    <scope>NUCLEOTIDE SEQUENCE</scope>
    <source>
        <strain evidence="4">NBRC 103681</strain>
    </source>
</reference>
<name>A0A9W6RTY5_9ACTN</name>
<accession>A0A9W6RTY5</accession>
<dbReference type="PROSITE" id="PS50937">
    <property type="entry name" value="HTH_MERR_2"/>
    <property type="match status" value="1"/>
</dbReference>
<keyword evidence="1" id="KW-0238">DNA-binding</keyword>
<evidence type="ECO:0000256" key="1">
    <source>
        <dbReference type="ARBA" id="ARBA00023125"/>
    </source>
</evidence>
<gene>
    <name evidence="4" type="ORF">Airi01_100510</name>
</gene>
<keyword evidence="2" id="KW-0175">Coiled coil</keyword>
<dbReference type="InterPro" id="IPR009061">
    <property type="entry name" value="DNA-bd_dom_put_sf"/>
</dbReference>
<dbReference type="EMBL" id="BSTJ01000022">
    <property type="protein sequence ID" value="GLY81784.1"/>
    <property type="molecule type" value="Genomic_DNA"/>
</dbReference>
<evidence type="ECO:0000256" key="2">
    <source>
        <dbReference type="SAM" id="Coils"/>
    </source>
</evidence>
<evidence type="ECO:0000259" key="3">
    <source>
        <dbReference type="PROSITE" id="PS50937"/>
    </source>
</evidence>
<evidence type="ECO:0000313" key="5">
    <source>
        <dbReference type="Proteomes" id="UP001165135"/>
    </source>
</evidence>
<evidence type="ECO:0000313" key="4">
    <source>
        <dbReference type="EMBL" id="GLY81784.1"/>
    </source>
</evidence>
<dbReference type="PANTHER" id="PTHR30204:SF97">
    <property type="entry name" value="MERR FAMILY REGULATORY PROTEIN"/>
    <property type="match status" value="1"/>
</dbReference>
<dbReference type="PANTHER" id="PTHR30204">
    <property type="entry name" value="REDOX-CYCLING DRUG-SENSING TRANSCRIPTIONAL ACTIVATOR SOXR"/>
    <property type="match status" value="1"/>
</dbReference>
<feature type="domain" description="HTH merR-type" evidence="3">
    <location>
        <begin position="5"/>
        <end position="73"/>
    </location>
</feature>
<dbReference type="AlphaFoldDB" id="A0A9W6RTY5"/>
<protein>
    <submittedName>
        <fullName evidence="4">MerR family transcriptional regulator</fullName>
    </submittedName>
</protein>
<comment type="caution">
    <text evidence="4">The sequence shown here is derived from an EMBL/GenBank/DDBJ whole genome shotgun (WGS) entry which is preliminary data.</text>
</comment>
<proteinExistence type="predicted"/>
<sequence length="135" mass="14730">MTEALLDIAEVAGRSGLAPSALRFYEKKGLIAPAGRNGLRRTYRPDVLDRLALISCARTAGFTVAEIGRFLVATPGDTDLRARMAVKARELEEDIARLTRMRDGLRHAAACAHETLVECPDFKRAFAAPAQPVPR</sequence>
<feature type="coiled-coil region" evidence="2">
    <location>
        <begin position="81"/>
        <end position="108"/>
    </location>
</feature>
<dbReference type="RefSeq" id="WP_285636683.1">
    <property type="nucleotide sequence ID" value="NZ_BSTJ01000022.1"/>
</dbReference>
<dbReference type="GO" id="GO:0003700">
    <property type="term" value="F:DNA-binding transcription factor activity"/>
    <property type="evidence" value="ECO:0007669"/>
    <property type="project" value="InterPro"/>
</dbReference>
<dbReference type="Pfam" id="PF13411">
    <property type="entry name" value="MerR_1"/>
    <property type="match status" value="1"/>
</dbReference>
<dbReference type="Proteomes" id="UP001165135">
    <property type="component" value="Unassembled WGS sequence"/>
</dbReference>
<dbReference type="InterPro" id="IPR000551">
    <property type="entry name" value="MerR-type_HTH_dom"/>
</dbReference>
<dbReference type="PRINTS" id="PR00040">
    <property type="entry name" value="HTHMERR"/>
</dbReference>
<dbReference type="PROSITE" id="PS00552">
    <property type="entry name" value="HTH_MERR_1"/>
    <property type="match status" value="1"/>
</dbReference>